<dbReference type="GO" id="GO:0070016">
    <property type="term" value="F:armadillo repeat domain binding"/>
    <property type="evidence" value="ECO:0007669"/>
    <property type="project" value="Ensembl"/>
</dbReference>
<evidence type="ECO:0000256" key="7">
    <source>
        <dbReference type="ARBA" id="ARBA00022737"/>
    </source>
</evidence>
<dbReference type="FunFam" id="1.20.5.300:FF:000001">
    <property type="entry name" value="striatin isoform X1"/>
    <property type="match status" value="1"/>
</dbReference>
<feature type="compositionally biased region" description="Basic and acidic residues" evidence="19">
    <location>
        <begin position="230"/>
        <end position="241"/>
    </location>
</feature>
<keyword evidence="6 17" id="KW-0853">WD repeat</keyword>
<dbReference type="InterPro" id="IPR013258">
    <property type="entry name" value="Striatin_N"/>
</dbReference>
<reference evidence="21" key="2">
    <citation type="submission" date="2025-09" db="UniProtKB">
        <authorList>
            <consortium name="Ensembl"/>
        </authorList>
    </citation>
    <scope>IDENTIFICATION</scope>
</reference>
<comment type="function">
    <text evidence="12">Calmodulin-binding scaffolding protein which is the center of the striatin-interacting phosphatase and kinase (STRIPAK) complexes. STRIPAK complexes have critical roles in protein (de)phosphorylation and are regulators of multiple signaling pathways including Hippo, MAPK, nuclear receptor and cytoskeleton remodeling. Different types of STRIPAK complexes are involved in a variety of biological processes such as cell growth, differentiation, apoptosis, metabolism and immune regulation.</text>
</comment>
<dbReference type="Gene3D" id="1.20.5.300">
    <property type="match status" value="1"/>
</dbReference>
<keyword evidence="5" id="KW-0597">Phosphoprotein</keyword>
<feature type="repeat" description="WD" evidence="17">
    <location>
        <begin position="702"/>
        <end position="743"/>
    </location>
</feature>
<dbReference type="Pfam" id="PF00400">
    <property type="entry name" value="WD40"/>
    <property type="match status" value="4"/>
</dbReference>
<dbReference type="PANTHER" id="PTHR15653:SF3">
    <property type="entry name" value="STRIATIN-3"/>
    <property type="match status" value="1"/>
</dbReference>
<evidence type="ECO:0000259" key="20">
    <source>
        <dbReference type="Pfam" id="PF08232"/>
    </source>
</evidence>
<evidence type="ECO:0000256" key="5">
    <source>
        <dbReference type="ARBA" id="ARBA00022553"/>
    </source>
</evidence>
<comment type="subcellular location">
    <subcellularLocation>
        <location evidence="2">Cytoplasm</location>
    </subcellularLocation>
    <subcellularLocation>
        <location evidence="1">Membrane</location>
        <topology evidence="1">Peripheral membrane protein</topology>
    </subcellularLocation>
</comment>
<proteinExistence type="inferred from homology"/>
<dbReference type="Pfam" id="PF08232">
    <property type="entry name" value="Striatin"/>
    <property type="match status" value="1"/>
</dbReference>
<evidence type="ECO:0000256" key="4">
    <source>
        <dbReference type="ARBA" id="ARBA00022490"/>
    </source>
</evidence>
<dbReference type="GO" id="GO:0030425">
    <property type="term" value="C:dendrite"/>
    <property type="evidence" value="ECO:0007669"/>
    <property type="project" value="TreeGrafter"/>
</dbReference>
<dbReference type="STRING" id="9516.ENSCCAP00000002010"/>
<feature type="region of interest" description="Disordered" evidence="19">
    <location>
        <begin position="225"/>
        <end position="246"/>
    </location>
</feature>
<evidence type="ECO:0000256" key="3">
    <source>
        <dbReference type="ARBA" id="ARBA00009616"/>
    </source>
</evidence>
<dbReference type="GeneTree" id="ENSGT00950000183095"/>
<keyword evidence="7" id="KW-0677">Repeat</keyword>
<gene>
    <name evidence="21" type="primary">STRN3</name>
</gene>
<dbReference type="PANTHER" id="PTHR15653">
    <property type="entry name" value="STRIATIN"/>
    <property type="match status" value="1"/>
</dbReference>
<dbReference type="GO" id="GO:0035331">
    <property type="term" value="P:negative regulation of hippo signaling"/>
    <property type="evidence" value="ECO:0007669"/>
    <property type="project" value="Ensembl"/>
</dbReference>
<evidence type="ECO:0000313" key="22">
    <source>
        <dbReference type="Proteomes" id="UP000233040"/>
    </source>
</evidence>
<evidence type="ECO:0000256" key="15">
    <source>
        <dbReference type="ARBA" id="ARBA00082800"/>
    </source>
</evidence>
<dbReference type="PROSITE" id="PS50294">
    <property type="entry name" value="WD_REPEATS_REGION"/>
    <property type="match status" value="3"/>
</dbReference>
<organism evidence="21 22">
    <name type="scientific">Cebus imitator</name>
    <name type="common">Panamanian white-faced capuchin</name>
    <name type="synonym">Cebus capucinus imitator</name>
    <dbReference type="NCBI Taxonomy" id="2715852"/>
    <lineage>
        <taxon>Eukaryota</taxon>
        <taxon>Metazoa</taxon>
        <taxon>Chordata</taxon>
        <taxon>Craniata</taxon>
        <taxon>Vertebrata</taxon>
        <taxon>Euteleostomi</taxon>
        <taxon>Mammalia</taxon>
        <taxon>Eutheria</taxon>
        <taxon>Euarchontoglires</taxon>
        <taxon>Primates</taxon>
        <taxon>Haplorrhini</taxon>
        <taxon>Platyrrhini</taxon>
        <taxon>Cebidae</taxon>
        <taxon>Cebinae</taxon>
        <taxon>Cebus</taxon>
    </lineage>
</organism>
<evidence type="ECO:0000256" key="13">
    <source>
        <dbReference type="ARBA" id="ARBA00063392"/>
    </source>
</evidence>
<evidence type="ECO:0000256" key="12">
    <source>
        <dbReference type="ARBA" id="ARBA00058972"/>
    </source>
</evidence>
<feature type="coiled-coil region" evidence="18">
    <location>
        <begin position="83"/>
        <end position="131"/>
    </location>
</feature>
<feature type="repeat" description="WD" evidence="17">
    <location>
        <begin position="565"/>
        <end position="597"/>
    </location>
</feature>
<dbReference type="PRINTS" id="PR00320">
    <property type="entry name" value="GPROTEINBRPT"/>
</dbReference>
<comment type="subunit">
    <text evidence="13">Tetramerizes. Part of the core of STRIPAK complexes composed of PP2A catalytic and scaffolding subunits, the striatins (PP2A regulatory subunits), the striatin-associated proteins MOB4, STRIP1 and STRIP2, PDCD10 and members of the STE20 kinases, such as STK24 and STK26. The STRIPAK complex can be extended by adapter proteins such as SLMAP:SIKE1 or CTTNBP2NL. Interacts with CDC42BPB.</text>
</comment>
<feature type="region of interest" description="Disordered" evidence="19">
    <location>
        <begin position="1"/>
        <end position="60"/>
    </location>
</feature>
<dbReference type="FunFam" id="2.130.10.10:FF:000134">
    <property type="entry name" value="striatin-3 isoform X2"/>
    <property type="match status" value="1"/>
</dbReference>
<dbReference type="Proteomes" id="UP000233040">
    <property type="component" value="Unassembled WGS sequence"/>
</dbReference>
<keyword evidence="10 18" id="KW-0175">Coiled coil</keyword>
<feature type="repeat" description="WD" evidence="17">
    <location>
        <begin position="476"/>
        <end position="517"/>
    </location>
</feature>
<sequence length="780" mass="85873">MDELAGGGGGGPGMAAPPRQQQGPGGNLGLSPGGNGAAGSGGPPASEGTGPAAGPELSRPQQYTIPGILHYIQHEWARFEMERAHWEVERAELQARIAFLQGERKGQENLKKDLVRRIKMLEYALKQERAKYHKLKYGTELNQGDLKMPTFESEETKDTEAPTAPQNSQLTWKQGRQLLRQYLQEVGYTDTILDVRSQRVRSLLGLSNSEPNGSVETKNLEQILNGGESPKQKGQEIKRPSGDVLETFNFLENADDSDEEEENDMIEGIPEGKDKHRMNKHKIGNEGLAADLTDDPDTEEALKEFDFLVTAEDGEGAGEARSSGDGTEWDKDDLSPTAEVWDVDQGLISKLKEQYKKERKGKKGVKRANRTKLYDMIADLGDDELPHIPSGIINQSRSASTRMTDHEGARAEEAEPITFPSGGGKSFIMGSDDVLLSVLGLGDLADLTVTNDADYSYDLPANKDAFRKTWNPKYTLRSHFDGVRALAFHPVEPVLVTASEDHTLKLWNLQKTVPAKKSASLDVEPIYTFRLYGKFSLSKYLLNFFNLIFCLFVFFPEPNVLAGTLVGHTDAVWALAYSGIKNQLLSCSADGTVRLWNPQEKLPCICTYNGDKKHGIPTSVDFIGCDPAHMVTSFNTGSAVIYDLETSQSLVILSSQVDSGLQSNNHINRVVSHPTLPVTITAHEDRHIKFFDNKTGKMIHSMVAHLDAVTSLAVDPNGIYLMSGSHDCSIRLWNLDSKTCVQEITAHRKKLDESIYDVAFHPSKAYIASAGADALAKVFV</sequence>
<dbReference type="GO" id="GO:0098794">
    <property type="term" value="C:postsynapse"/>
    <property type="evidence" value="ECO:0007669"/>
    <property type="project" value="Ensembl"/>
</dbReference>
<feature type="compositionally biased region" description="Gly residues" evidence="19">
    <location>
        <begin position="1"/>
        <end position="13"/>
    </location>
</feature>
<dbReference type="InterPro" id="IPR020472">
    <property type="entry name" value="WD40_PAC1"/>
</dbReference>
<evidence type="ECO:0000256" key="18">
    <source>
        <dbReference type="SAM" id="Coils"/>
    </source>
</evidence>
<evidence type="ECO:0000256" key="14">
    <source>
        <dbReference type="ARBA" id="ARBA00074037"/>
    </source>
</evidence>
<protein>
    <recommendedName>
        <fullName evidence="14">Striatin-3</fullName>
    </recommendedName>
    <alternativeName>
        <fullName evidence="16">Cell cycle autoantigen SG2NA</fullName>
    </alternativeName>
    <alternativeName>
        <fullName evidence="15">S/G2 antigen</fullName>
    </alternativeName>
</protein>
<dbReference type="GO" id="GO:0031267">
    <property type="term" value="F:small GTPase binding"/>
    <property type="evidence" value="ECO:0007669"/>
    <property type="project" value="Ensembl"/>
</dbReference>
<dbReference type="GO" id="GO:0044877">
    <property type="term" value="F:protein-containing complex binding"/>
    <property type="evidence" value="ECO:0007669"/>
    <property type="project" value="Ensembl"/>
</dbReference>
<keyword evidence="8" id="KW-0112">Calmodulin-binding</keyword>
<evidence type="ECO:0000256" key="9">
    <source>
        <dbReference type="ARBA" id="ARBA00022990"/>
    </source>
</evidence>
<feature type="compositionally biased region" description="Low complexity" evidence="19">
    <location>
        <begin position="43"/>
        <end position="55"/>
    </location>
</feature>
<dbReference type="Ensembl" id="ENSCCAT00000013530.1">
    <property type="protein sequence ID" value="ENSCCAP00000002010.1"/>
    <property type="gene ID" value="ENSCCAG00000011456.1"/>
</dbReference>
<dbReference type="Gene3D" id="2.130.10.10">
    <property type="entry name" value="YVTN repeat-like/Quinoprotein amine dehydrogenase"/>
    <property type="match status" value="3"/>
</dbReference>
<dbReference type="GO" id="GO:0005654">
    <property type="term" value="C:nucleoplasm"/>
    <property type="evidence" value="ECO:0007669"/>
    <property type="project" value="Ensembl"/>
</dbReference>
<dbReference type="GO" id="GO:0005794">
    <property type="term" value="C:Golgi apparatus"/>
    <property type="evidence" value="ECO:0007669"/>
    <property type="project" value="Ensembl"/>
</dbReference>
<feature type="domain" description="Striatin N-terminal" evidence="20">
    <location>
        <begin position="64"/>
        <end position="193"/>
    </location>
</feature>
<keyword evidence="11" id="KW-0472">Membrane</keyword>
<comment type="similarity">
    <text evidence="3">Belongs to the WD repeat striatin family.</text>
</comment>
<reference evidence="21" key="1">
    <citation type="submission" date="2025-08" db="UniProtKB">
        <authorList>
            <consortium name="Ensembl"/>
        </authorList>
    </citation>
    <scope>IDENTIFICATION</scope>
</reference>
<evidence type="ECO:0000313" key="21">
    <source>
        <dbReference type="Ensembl" id="ENSCCAP00000002010.1"/>
    </source>
</evidence>
<accession>A0A2K5PEF2</accession>
<dbReference type="InterPro" id="IPR019775">
    <property type="entry name" value="WD40_repeat_CS"/>
</dbReference>
<evidence type="ECO:0000256" key="16">
    <source>
        <dbReference type="ARBA" id="ARBA00082804"/>
    </source>
</evidence>
<dbReference type="GO" id="GO:0051721">
    <property type="term" value="F:protein phosphatase 2A binding"/>
    <property type="evidence" value="ECO:0007669"/>
    <property type="project" value="Ensembl"/>
</dbReference>
<dbReference type="SUPFAM" id="SSF50978">
    <property type="entry name" value="WD40 repeat-like"/>
    <property type="match status" value="1"/>
</dbReference>
<dbReference type="CDD" id="cd00200">
    <property type="entry name" value="WD40"/>
    <property type="match status" value="1"/>
</dbReference>
<dbReference type="GO" id="GO:0005886">
    <property type="term" value="C:plasma membrane"/>
    <property type="evidence" value="ECO:0007669"/>
    <property type="project" value="Ensembl"/>
</dbReference>
<dbReference type="PROSITE" id="PS50082">
    <property type="entry name" value="WD_REPEATS_2"/>
    <property type="match status" value="3"/>
</dbReference>
<dbReference type="GO" id="GO:0090443">
    <property type="term" value="C:FAR/SIN/STRIPAK complex"/>
    <property type="evidence" value="ECO:0007669"/>
    <property type="project" value="Ensembl"/>
</dbReference>
<keyword evidence="22" id="KW-1185">Reference proteome</keyword>
<dbReference type="GO" id="GO:0030674">
    <property type="term" value="F:protein-macromolecule adaptor activity"/>
    <property type="evidence" value="ECO:0007669"/>
    <property type="project" value="Ensembl"/>
</dbReference>
<dbReference type="FunFam" id="2.130.10.10:FF:000616">
    <property type="entry name" value="Striatin-3 isoform B"/>
    <property type="match status" value="1"/>
</dbReference>
<dbReference type="PROSITE" id="PS00678">
    <property type="entry name" value="WD_REPEATS_1"/>
    <property type="match status" value="2"/>
</dbReference>
<evidence type="ECO:0000256" key="6">
    <source>
        <dbReference type="ARBA" id="ARBA00022574"/>
    </source>
</evidence>
<evidence type="ECO:0000256" key="17">
    <source>
        <dbReference type="PROSITE-ProRule" id="PRU00221"/>
    </source>
</evidence>
<name>A0A2K5PEF2_CEBIM</name>
<dbReference type="SMART" id="SM00320">
    <property type="entry name" value="WD40"/>
    <property type="match status" value="6"/>
</dbReference>
<evidence type="ECO:0000256" key="11">
    <source>
        <dbReference type="ARBA" id="ARBA00023136"/>
    </source>
</evidence>
<keyword evidence="9" id="KW-0007">Acetylation</keyword>
<keyword evidence="4" id="KW-0963">Cytoplasm</keyword>
<dbReference type="AlphaFoldDB" id="A0A2K5PEF2"/>
<dbReference type="InterPro" id="IPR036322">
    <property type="entry name" value="WD40_repeat_dom_sf"/>
</dbReference>
<evidence type="ECO:0000256" key="19">
    <source>
        <dbReference type="SAM" id="MobiDB-lite"/>
    </source>
</evidence>
<evidence type="ECO:0000256" key="2">
    <source>
        <dbReference type="ARBA" id="ARBA00004496"/>
    </source>
</evidence>
<dbReference type="InterPro" id="IPR015943">
    <property type="entry name" value="WD40/YVTN_repeat-like_dom_sf"/>
</dbReference>
<dbReference type="GO" id="GO:0005516">
    <property type="term" value="F:calmodulin binding"/>
    <property type="evidence" value="ECO:0007669"/>
    <property type="project" value="UniProtKB-KW"/>
</dbReference>
<evidence type="ECO:0000256" key="10">
    <source>
        <dbReference type="ARBA" id="ARBA00023054"/>
    </source>
</evidence>
<dbReference type="InterPro" id="IPR001680">
    <property type="entry name" value="WD40_rpt"/>
</dbReference>
<dbReference type="OMA" id="SKCSQEV"/>
<dbReference type="InterPro" id="IPR051488">
    <property type="entry name" value="WD_repeat_striatin"/>
</dbReference>
<feature type="region of interest" description="Disordered" evidence="19">
    <location>
        <begin position="313"/>
        <end position="338"/>
    </location>
</feature>
<dbReference type="FunFam" id="2.130.10.10:FF:000110">
    <property type="entry name" value="striatin-3 isoform X2"/>
    <property type="match status" value="1"/>
</dbReference>
<feature type="compositionally biased region" description="Gly residues" evidence="19">
    <location>
        <begin position="23"/>
        <end position="42"/>
    </location>
</feature>
<evidence type="ECO:0000256" key="1">
    <source>
        <dbReference type="ARBA" id="ARBA00004170"/>
    </source>
</evidence>
<evidence type="ECO:0000256" key="8">
    <source>
        <dbReference type="ARBA" id="ARBA00022860"/>
    </source>
</evidence>